<dbReference type="InterPro" id="IPR001173">
    <property type="entry name" value="Glyco_trans_2-like"/>
</dbReference>
<evidence type="ECO:0000313" key="4">
    <source>
        <dbReference type="Proteomes" id="UP000186106"/>
    </source>
</evidence>
<proteinExistence type="predicted"/>
<dbReference type="InterPro" id="IPR029044">
    <property type="entry name" value="Nucleotide-diphossugar_trans"/>
</dbReference>
<reference evidence="2 5" key="2">
    <citation type="submission" date="2018-11" db="EMBL/GenBank/DDBJ databases">
        <title>Proposal to divide the Flavobacteriaceae and reorganize its genera based on Amino Acid Identity values calculated from whole genome sequences.</title>
        <authorList>
            <person name="Nicholson A.C."/>
            <person name="Gulvik C.A."/>
            <person name="Whitney A.M."/>
            <person name="Humrighouse B.W."/>
            <person name="Bell M."/>
            <person name="Holmes B."/>
            <person name="Steigerwalt A.G."/>
            <person name="Villarma A."/>
            <person name="Sheth M."/>
            <person name="Batra D."/>
            <person name="Pryor J."/>
            <person name="Bernardet J.-F."/>
            <person name="Hugo C."/>
            <person name="Kampfer P."/>
            <person name="Newman J."/>
            <person name="McQuiston J.R."/>
        </authorList>
    </citation>
    <scope>NUCLEOTIDE SEQUENCE [LARGE SCALE GENOMIC DNA]</scope>
    <source>
        <strain evidence="2 5">DSM 16927</strain>
    </source>
</reference>
<dbReference type="PANTHER" id="PTHR43179:SF7">
    <property type="entry name" value="RHAMNOSYLTRANSFERASE WBBL"/>
    <property type="match status" value="1"/>
</dbReference>
<reference evidence="3 4" key="1">
    <citation type="submission" date="2017-01" db="EMBL/GenBank/DDBJ databases">
        <authorList>
            <person name="Mah S.A."/>
            <person name="Swanson W.J."/>
            <person name="Moy G.W."/>
            <person name="Vacquier V.D."/>
        </authorList>
    </citation>
    <scope>NUCLEOTIDE SEQUENCE [LARGE SCALE GENOMIC DNA]</scope>
    <source>
        <strain evidence="3 4">DSM 16927</strain>
    </source>
</reference>
<dbReference type="RefSeq" id="WP_076353172.1">
    <property type="nucleotide sequence ID" value="NZ_CP033926.1"/>
</dbReference>
<dbReference type="Proteomes" id="UP000279541">
    <property type="component" value="Chromosome"/>
</dbReference>
<dbReference type="KEGG" id="cjt:EG359_16295"/>
<keyword evidence="5" id="KW-1185">Reference proteome</keyword>
<dbReference type="EMBL" id="CP033926">
    <property type="protein sequence ID" value="AZB01078.1"/>
    <property type="molecule type" value="Genomic_DNA"/>
</dbReference>
<gene>
    <name evidence="2" type="ORF">EG359_16295</name>
    <name evidence="3" type="ORF">SAMN05421768_103451</name>
</gene>
<dbReference type="Gene3D" id="3.90.550.10">
    <property type="entry name" value="Spore Coat Polysaccharide Biosynthesis Protein SpsA, Chain A"/>
    <property type="match status" value="1"/>
</dbReference>
<dbReference type="AlphaFoldDB" id="A0A1N7I9T7"/>
<dbReference type="PANTHER" id="PTHR43179">
    <property type="entry name" value="RHAMNOSYLTRANSFERASE WBBL"/>
    <property type="match status" value="1"/>
</dbReference>
<dbReference type="Pfam" id="PF00535">
    <property type="entry name" value="Glycos_transf_2"/>
    <property type="match status" value="1"/>
</dbReference>
<keyword evidence="3" id="KW-0808">Transferase</keyword>
<dbReference type="OrthoDB" id="9771846at2"/>
<dbReference type="GO" id="GO:0016740">
    <property type="term" value="F:transferase activity"/>
    <property type="evidence" value="ECO:0007669"/>
    <property type="project" value="UniProtKB-KW"/>
</dbReference>
<dbReference type="EMBL" id="FTNZ01000003">
    <property type="protein sequence ID" value="SIS33841.1"/>
    <property type="molecule type" value="Genomic_DNA"/>
</dbReference>
<evidence type="ECO:0000313" key="2">
    <source>
        <dbReference type="EMBL" id="AZB01078.1"/>
    </source>
</evidence>
<protein>
    <submittedName>
        <fullName evidence="2">Glycosyltransferase family 2 protein</fullName>
    </submittedName>
    <submittedName>
        <fullName evidence="3">Glycosyltransferase, GT2 family</fullName>
    </submittedName>
</protein>
<dbReference type="STRING" id="112234.SAMN05421768_103451"/>
<feature type="domain" description="Glycosyltransferase 2-like" evidence="1">
    <location>
        <begin position="6"/>
        <end position="119"/>
    </location>
</feature>
<dbReference type="SUPFAM" id="SSF53448">
    <property type="entry name" value="Nucleotide-diphospho-sugar transferases"/>
    <property type="match status" value="1"/>
</dbReference>
<sequence length="316" mass="36790">MATIYVIIVTYNAMKWAEKCFTSLRSPSLPVKCITIDNGSTDGTQEYIKTHFPEVDFIQASENLGFGKANNLGIEKAYKAGADFFYLMNQDAWIYSDSFQKILEVYSNHPDNSKIGILSPMHLDGSERKLDLHFENYLAKDLRNNRMLSDIYFGEAKEYYEISFVNAAHWCIPRNIIEKIGGFNPYFFHGAEDYEYVNRIIYFGLKTVVCTQSKVVHDTVQSFYKKEPNDKAELLKNKRLSMIMQRETKYLDLNYGYDTKREKTALLSFALKMGAKGNISEYKFYMEQYQYFSKKFKEIEAARKTSKTAQHPFLNL</sequence>
<accession>A0A1N7I9T7</accession>
<organism evidence="3 4">
    <name type="scientific">Chryseobacterium joostei</name>
    <dbReference type="NCBI Taxonomy" id="112234"/>
    <lineage>
        <taxon>Bacteria</taxon>
        <taxon>Pseudomonadati</taxon>
        <taxon>Bacteroidota</taxon>
        <taxon>Flavobacteriia</taxon>
        <taxon>Flavobacteriales</taxon>
        <taxon>Weeksellaceae</taxon>
        <taxon>Chryseobacterium group</taxon>
        <taxon>Chryseobacterium</taxon>
    </lineage>
</organism>
<evidence type="ECO:0000313" key="3">
    <source>
        <dbReference type="EMBL" id="SIS33841.1"/>
    </source>
</evidence>
<evidence type="ECO:0000313" key="5">
    <source>
        <dbReference type="Proteomes" id="UP000279541"/>
    </source>
</evidence>
<name>A0A1N7I9T7_9FLAO</name>
<evidence type="ECO:0000259" key="1">
    <source>
        <dbReference type="Pfam" id="PF00535"/>
    </source>
</evidence>
<dbReference type="Proteomes" id="UP000186106">
    <property type="component" value="Unassembled WGS sequence"/>
</dbReference>